<dbReference type="AlphaFoldDB" id="A0A6M3IUE5"/>
<evidence type="ECO:0000313" key="2">
    <source>
        <dbReference type="EMBL" id="QJA61153.1"/>
    </source>
</evidence>
<dbReference type="PROSITE" id="PS00136">
    <property type="entry name" value="SUBTILASE_ASP"/>
    <property type="match status" value="1"/>
</dbReference>
<protein>
    <submittedName>
        <fullName evidence="2">Uncharacterized protein</fullName>
    </submittedName>
</protein>
<reference evidence="2" key="1">
    <citation type="submission" date="2020-03" db="EMBL/GenBank/DDBJ databases">
        <title>The deep terrestrial virosphere.</title>
        <authorList>
            <person name="Holmfeldt K."/>
            <person name="Nilsson E."/>
            <person name="Simone D."/>
            <person name="Lopez-Fernandez M."/>
            <person name="Wu X."/>
            <person name="de Brujin I."/>
            <person name="Lundin D."/>
            <person name="Andersson A."/>
            <person name="Bertilsson S."/>
            <person name="Dopson M."/>
        </authorList>
    </citation>
    <scope>NUCLEOTIDE SEQUENCE</scope>
    <source>
        <strain evidence="2">MM415B00994</strain>
    </source>
</reference>
<dbReference type="GO" id="GO:0016787">
    <property type="term" value="F:hydrolase activity"/>
    <property type="evidence" value="ECO:0007669"/>
    <property type="project" value="UniProtKB-KW"/>
</dbReference>
<dbReference type="EMBL" id="MT141432">
    <property type="protein sequence ID" value="QJA61153.1"/>
    <property type="molecule type" value="Genomic_DNA"/>
</dbReference>
<accession>A0A6M3IUE5</accession>
<gene>
    <name evidence="2" type="ORF">MM415B00994_0010</name>
</gene>
<name>A0A6M3IUE5_9ZZZZ</name>
<dbReference type="InterPro" id="IPR023827">
    <property type="entry name" value="Peptidase_S8_Asp-AS"/>
</dbReference>
<keyword evidence="1" id="KW-0378">Hydrolase</keyword>
<organism evidence="2">
    <name type="scientific">viral metagenome</name>
    <dbReference type="NCBI Taxonomy" id="1070528"/>
    <lineage>
        <taxon>unclassified sequences</taxon>
        <taxon>metagenomes</taxon>
        <taxon>organismal metagenomes</taxon>
    </lineage>
</organism>
<proteinExistence type="predicted"/>
<evidence type="ECO:0000256" key="1">
    <source>
        <dbReference type="ARBA" id="ARBA00022801"/>
    </source>
</evidence>
<sequence length="242" mass="25724">MSQQLTTSRTLEFQDHSHKTNVFGPMIPRNPQFTDHFVDWVDTSKYTLTVGGSSDAIAFSATAGGQCLFTLGQADNDACMLAGKLIWNGSKNCSLNARVTITDVSGVALFVGFSDAETESNLLPMDYKDGTLVTTADDAVGFICDADKGTSSIYLVGTKNTTNATVVDSGVDWGDTETKELAITVDTNGHAYFWIDGVSVGKVTDAVTAATLLCPVVGGAVRAADLGETINLRRLSVWEDET</sequence>